<evidence type="ECO:0000313" key="3">
    <source>
        <dbReference type="Proteomes" id="UP000502508"/>
    </source>
</evidence>
<organism evidence="2 3">
    <name type="scientific">Phytohabitans flavus</name>
    <dbReference type="NCBI Taxonomy" id="1076124"/>
    <lineage>
        <taxon>Bacteria</taxon>
        <taxon>Bacillati</taxon>
        <taxon>Actinomycetota</taxon>
        <taxon>Actinomycetes</taxon>
        <taxon>Micromonosporales</taxon>
        <taxon>Micromonosporaceae</taxon>
    </lineage>
</organism>
<keyword evidence="3" id="KW-1185">Reference proteome</keyword>
<feature type="compositionally biased region" description="Polar residues" evidence="1">
    <location>
        <begin position="93"/>
        <end position="109"/>
    </location>
</feature>
<dbReference type="AlphaFoldDB" id="A0A6F8XRZ1"/>
<dbReference type="KEGG" id="pfla:Pflav_029280"/>
<feature type="region of interest" description="Disordered" evidence="1">
    <location>
        <begin position="23"/>
        <end position="45"/>
    </location>
</feature>
<reference evidence="2 3" key="1">
    <citation type="submission" date="2020-03" db="EMBL/GenBank/DDBJ databases">
        <title>Whole genome shotgun sequence of Phytohabitans flavus NBRC 107702.</title>
        <authorList>
            <person name="Komaki H."/>
            <person name="Tamura T."/>
        </authorList>
    </citation>
    <scope>NUCLEOTIDE SEQUENCE [LARGE SCALE GENOMIC DNA]</scope>
    <source>
        <strain evidence="2 3">NBRC 107702</strain>
    </source>
</reference>
<name>A0A6F8XRZ1_9ACTN</name>
<evidence type="ECO:0000256" key="1">
    <source>
        <dbReference type="SAM" id="MobiDB-lite"/>
    </source>
</evidence>
<protein>
    <submittedName>
        <fullName evidence="2">Uncharacterized protein</fullName>
    </submittedName>
</protein>
<feature type="region of interest" description="Disordered" evidence="1">
    <location>
        <begin position="83"/>
        <end position="109"/>
    </location>
</feature>
<accession>A0A6F8XRZ1</accession>
<evidence type="ECO:0000313" key="2">
    <source>
        <dbReference type="EMBL" id="BCB76518.1"/>
    </source>
</evidence>
<dbReference type="EMBL" id="AP022870">
    <property type="protein sequence ID" value="BCB76518.1"/>
    <property type="molecule type" value="Genomic_DNA"/>
</dbReference>
<dbReference type="Proteomes" id="UP000502508">
    <property type="component" value="Chromosome"/>
</dbReference>
<proteinExistence type="predicted"/>
<reference evidence="2 3" key="2">
    <citation type="submission" date="2020-03" db="EMBL/GenBank/DDBJ databases">
        <authorList>
            <person name="Ichikawa N."/>
            <person name="Kimura A."/>
            <person name="Kitahashi Y."/>
            <person name="Uohara A."/>
        </authorList>
    </citation>
    <scope>NUCLEOTIDE SEQUENCE [LARGE SCALE GENOMIC DNA]</scope>
    <source>
        <strain evidence="2 3">NBRC 107702</strain>
    </source>
</reference>
<gene>
    <name evidence="2" type="ORF">Pflav_029280</name>
</gene>
<sequence>MPLLTPRIGVRLLDTRLPLEQGCGDVRPEDRRNGPTGACGGDTAAVAGAGRNRVAPSVRTAVTRLAVRRPGLRMSERVESMRDALPWQIGDGANSTQRATTPSLPNGTT</sequence>